<evidence type="ECO:0000313" key="7">
    <source>
        <dbReference type="EMBL" id="BDD02324.1"/>
    </source>
</evidence>
<evidence type="ECO:0000259" key="6">
    <source>
        <dbReference type="Pfam" id="PF00884"/>
    </source>
</evidence>
<dbReference type="Pfam" id="PF00884">
    <property type="entry name" value="Sulfatase"/>
    <property type="match status" value="1"/>
</dbReference>
<evidence type="ECO:0000256" key="3">
    <source>
        <dbReference type="ARBA" id="ARBA00022801"/>
    </source>
</evidence>
<evidence type="ECO:0000256" key="2">
    <source>
        <dbReference type="ARBA" id="ARBA00022723"/>
    </source>
</evidence>
<dbReference type="InterPro" id="IPR017850">
    <property type="entry name" value="Alkaline_phosphatase_core_sf"/>
</dbReference>
<reference evidence="7 8" key="1">
    <citation type="submission" date="2021-12" db="EMBL/GenBank/DDBJ databases">
        <title>Genome sequencing of bacteria with rrn-lacking chromosome and rrn-plasmid.</title>
        <authorList>
            <person name="Anda M."/>
            <person name="Iwasaki W."/>
        </authorList>
    </citation>
    <scope>NUCLEOTIDE SEQUENCE [LARGE SCALE GENOMIC DNA]</scope>
    <source>
        <strain evidence="7 8">NBRC 101262</strain>
        <plasmid evidence="7 8">pPP8</plasmid>
    </source>
</reference>
<dbReference type="Gene3D" id="3.40.720.10">
    <property type="entry name" value="Alkaline Phosphatase, subunit A"/>
    <property type="match status" value="1"/>
</dbReference>
<dbReference type="InterPro" id="IPR000917">
    <property type="entry name" value="Sulfatase_N"/>
</dbReference>
<dbReference type="PANTHER" id="PTHR42693">
    <property type="entry name" value="ARYLSULFATASE FAMILY MEMBER"/>
    <property type="match status" value="1"/>
</dbReference>
<dbReference type="SUPFAM" id="SSF53649">
    <property type="entry name" value="Alkaline phosphatase-like"/>
    <property type="match status" value="1"/>
</dbReference>
<evidence type="ECO:0000313" key="8">
    <source>
        <dbReference type="Proteomes" id="UP001354989"/>
    </source>
</evidence>
<protein>
    <submittedName>
        <fullName evidence="7">N-acetylgalactosamine-6-sulfatase</fullName>
    </submittedName>
</protein>
<dbReference type="Gene3D" id="3.30.1120.10">
    <property type="match status" value="1"/>
</dbReference>
<geneLocation type="plasmid" evidence="7 8">
    <name>pPP8</name>
</geneLocation>
<dbReference type="InterPro" id="IPR050738">
    <property type="entry name" value="Sulfatase"/>
</dbReference>
<dbReference type="PROSITE" id="PS00523">
    <property type="entry name" value="SULFATASE_1"/>
    <property type="match status" value="1"/>
</dbReference>
<feature type="signal peptide" evidence="5">
    <location>
        <begin position="1"/>
        <end position="22"/>
    </location>
</feature>
<dbReference type="CDD" id="cd16146">
    <property type="entry name" value="ARS_like"/>
    <property type="match status" value="1"/>
</dbReference>
<dbReference type="PROSITE" id="PS51257">
    <property type="entry name" value="PROKAR_LIPOPROTEIN"/>
    <property type="match status" value="1"/>
</dbReference>
<feature type="chain" id="PRO_5046218192" evidence="5">
    <location>
        <begin position="23"/>
        <end position="601"/>
    </location>
</feature>
<evidence type="ECO:0000256" key="4">
    <source>
        <dbReference type="ARBA" id="ARBA00022837"/>
    </source>
</evidence>
<keyword evidence="2" id="KW-0479">Metal-binding</keyword>
<accession>A0ABN6LL61</accession>
<keyword evidence="8" id="KW-1185">Reference proteome</keyword>
<keyword evidence="3" id="KW-0378">Hydrolase</keyword>
<keyword evidence="5" id="KW-0732">Signal</keyword>
<dbReference type="EMBL" id="AP025300">
    <property type="protein sequence ID" value="BDD02324.1"/>
    <property type="molecule type" value="Genomic_DNA"/>
</dbReference>
<proteinExistence type="inferred from homology"/>
<dbReference type="Proteomes" id="UP001354989">
    <property type="component" value="Plasmid pPP8"/>
</dbReference>
<dbReference type="RefSeq" id="WP_338399483.1">
    <property type="nucleotide sequence ID" value="NZ_AP025300.1"/>
</dbReference>
<comment type="similarity">
    <text evidence="1">Belongs to the sulfatase family.</text>
</comment>
<keyword evidence="4" id="KW-0106">Calcium</keyword>
<dbReference type="InterPro" id="IPR024607">
    <property type="entry name" value="Sulfatase_CS"/>
</dbReference>
<name>A0ABN6LL61_9BACT</name>
<evidence type="ECO:0000256" key="5">
    <source>
        <dbReference type="SAM" id="SignalP"/>
    </source>
</evidence>
<keyword evidence="7" id="KW-0614">Plasmid</keyword>
<evidence type="ECO:0000256" key="1">
    <source>
        <dbReference type="ARBA" id="ARBA00008779"/>
    </source>
</evidence>
<feature type="domain" description="Sulfatase N-terminal" evidence="6">
    <location>
        <begin position="31"/>
        <end position="345"/>
    </location>
</feature>
<sequence>MNSKTKIFVWGAIIAASLSACQQFSETQTKPNVIIVMTDDQGYGDLACLGNEYIKTPNIDQLYNQSTHLTNFHVAPTCAPTRAGLLTGRGANKTGVWHTVMGRSILFPDEVTLSQVFKENGYKTAMFGKWHLGDNSPYLPQDRGFDLALYHGGGGVGQTPDYWGNDYYDDTYFRNGVAEKQSGHSTDVWFDEAISFIKENKDQPFFCYLSTNAPHSPLNVDSKYSEPYKKMGLNNTVSRFYGLITQLDERIGDLRDELDQLNITKNTIFIFMTDNGTAFGASFDKDGNLKSGYNAGMRGTKCSAYEGGHRVPFFIHWPNGNMTESVDMNELTANTDIMPSLIKMCGLTLNQKIDFDGTDIFNASKQQLKDRVLITDSQRIAIPEKYRESSTMWGNWRLIGQHELYDLSTDPGQLNNIADKHPKVMAKLTKAYDEWWADLESQFEKISYITLSLAKPVVLTAHDWFTAEEAGLPWNQNLIRKGIVKTGHWKINVTQAGEYEIALRRWPKETHLKLNDQAPVDHWEFADRPAESVQYQMIKASLQLNEKKWVNDIQPDSQSANFKVYLEVGNYELSANFETSKGQQIGAYYVYAQKSTSTKSF</sequence>
<gene>
    <name evidence="7" type="ORF">PEPS_46040</name>
</gene>
<organism evidence="7 8">
    <name type="scientific">Persicobacter psychrovividus</name>
    <dbReference type="NCBI Taxonomy" id="387638"/>
    <lineage>
        <taxon>Bacteria</taxon>
        <taxon>Pseudomonadati</taxon>
        <taxon>Bacteroidota</taxon>
        <taxon>Cytophagia</taxon>
        <taxon>Cytophagales</taxon>
        <taxon>Persicobacteraceae</taxon>
        <taxon>Persicobacter</taxon>
    </lineage>
</organism>
<dbReference type="PANTHER" id="PTHR42693:SF53">
    <property type="entry name" value="ENDO-4-O-SULFATASE"/>
    <property type="match status" value="1"/>
</dbReference>